<feature type="transmembrane region" description="Helical" evidence="5">
    <location>
        <begin position="71"/>
        <end position="87"/>
    </location>
</feature>
<evidence type="ECO:0000313" key="7">
    <source>
        <dbReference type="EMBL" id="HIR70693.1"/>
    </source>
</evidence>
<feature type="transmembrane region" description="Helical" evidence="5">
    <location>
        <begin position="139"/>
        <end position="156"/>
    </location>
</feature>
<dbReference type="EMBL" id="DVHM01000086">
    <property type="protein sequence ID" value="HIR70693.1"/>
    <property type="molecule type" value="Genomic_DNA"/>
</dbReference>
<feature type="transmembrane region" description="Helical" evidence="5">
    <location>
        <begin position="48"/>
        <end position="65"/>
    </location>
</feature>
<dbReference type="AlphaFoldDB" id="A0A9D1E9N5"/>
<feature type="transmembrane region" description="Helical" evidence="5">
    <location>
        <begin position="212"/>
        <end position="234"/>
    </location>
</feature>
<name>A0A9D1E9N5_9FIRM</name>
<dbReference type="InterPro" id="IPR007016">
    <property type="entry name" value="O-antigen_ligase-rel_domated"/>
</dbReference>
<evidence type="ECO:0000256" key="4">
    <source>
        <dbReference type="ARBA" id="ARBA00023136"/>
    </source>
</evidence>
<dbReference type="GO" id="GO:0016020">
    <property type="term" value="C:membrane"/>
    <property type="evidence" value="ECO:0007669"/>
    <property type="project" value="UniProtKB-SubCell"/>
</dbReference>
<dbReference type="PANTHER" id="PTHR37422:SF13">
    <property type="entry name" value="LIPOPOLYSACCHARIDE BIOSYNTHESIS PROTEIN PA4999-RELATED"/>
    <property type="match status" value="1"/>
</dbReference>
<evidence type="ECO:0000256" key="5">
    <source>
        <dbReference type="SAM" id="Phobius"/>
    </source>
</evidence>
<dbReference type="PANTHER" id="PTHR37422">
    <property type="entry name" value="TEICHURONIC ACID BIOSYNTHESIS PROTEIN TUAE"/>
    <property type="match status" value="1"/>
</dbReference>
<dbReference type="InterPro" id="IPR051533">
    <property type="entry name" value="WaaL-like"/>
</dbReference>
<evidence type="ECO:0000256" key="3">
    <source>
        <dbReference type="ARBA" id="ARBA00022989"/>
    </source>
</evidence>
<feature type="transmembrane region" description="Helical" evidence="5">
    <location>
        <begin position="373"/>
        <end position="395"/>
    </location>
</feature>
<evidence type="ECO:0000313" key="8">
    <source>
        <dbReference type="Proteomes" id="UP000823912"/>
    </source>
</evidence>
<comment type="subcellular location">
    <subcellularLocation>
        <location evidence="1">Membrane</location>
        <topology evidence="1">Multi-pass membrane protein</topology>
    </subcellularLocation>
</comment>
<dbReference type="GO" id="GO:0016874">
    <property type="term" value="F:ligase activity"/>
    <property type="evidence" value="ECO:0007669"/>
    <property type="project" value="UniProtKB-KW"/>
</dbReference>
<evidence type="ECO:0000256" key="1">
    <source>
        <dbReference type="ARBA" id="ARBA00004141"/>
    </source>
</evidence>
<keyword evidence="2 5" id="KW-0812">Transmembrane</keyword>
<feature type="transmembrane region" description="Helical" evidence="5">
    <location>
        <begin position="330"/>
        <end position="353"/>
    </location>
</feature>
<dbReference type="SUPFAM" id="SSF48452">
    <property type="entry name" value="TPR-like"/>
    <property type="match status" value="1"/>
</dbReference>
<feature type="transmembrane region" description="Helical" evidence="5">
    <location>
        <begin position="177"/>
        <end position="206"/>
    </location>
</feature>
<feature type="transmembrane region" description="Helical" evidence="5">
    <location>
        <begin position="255"/>
        <end position="278"/>
    </location>
</feature>
<gene>
    <name evidence="7" type="ORF">IAA55_05380</name>
</gene>
<sequence>MYIMGICPFFLGLCRHWQMFAAAAVVLLGILLIRGMYGSLQIYRNRSLIAVLIIFLCAVLTIFLGISGGEAAYGCGMLLAAGVWILLMMQVPDRDRKRALSIVPSVGVVMAACCGLLYLVPEWKVFVFEGNRLAGFFQYSNTMALYLLIGLLIFLWEEYVEPEEKGREKKRWKTCSYPLILMAGILWTGSRTTTIMLIVVLIVLLIKCPKARRYYGILIVAGGAAIVIYAWISGNTSGFARILTLGQSSTFLGRLLYWQDAAGIIADHPLGLGYLGYYFVHTALQHGVYVLRYVHNEWIQFFLDYGIVAGAAFCYLFIRELKKSRGLCRWILVLMGFHMLMDFDLQYLIIVWMMLTCMDWQEGKKTEVSLRHPVTVCSVVVFFVIFLWMGLADLFQQSGNYQLADALYPWRVETKEQLMLDADEADEIEGYAQELLKLDPYSGAACDMLALLSMEREDYADMVTYKERALRLQPYRIEEYEDYVADLRIAIESCKPGTKEYQSYVNRLLEVPELLENVEEHTAALAYRIADKPDFSLSEDAVDYIESFR</sequence>
<comment type="caution">
    <text evidence="7">The sequence shown here is derived from an EMBL/GenBank/DDBJ whole genome shotgun (WGS) entry which is preliminary data.</text>
</comment>
<evidence type="ECO:0000256" key="2">
    <source>
        <dbReference type="ARBA" id="ARBA00022692"/>
    </source>
</evidence>
<reference evidence="7" key="1">
    <citation type="submission" date="2020-10" db="EMBL/GenBank/DDBJ databases">
        <authorList>
            <person name="Gilroy R."/>
        </authorList>
    </citation>
    <scope>NUCLEOTIDE SEQUENCE</scope>
    <source>
        <strain evidence="7">ChiSjej5B23-6657</strain>
    </source>
</reference>
<proteinExistence type="predicted"/>
<accession>A0A9D1E9N5</accession>
<evidence type="ECO:0000259" key="6">
    <source>
        <dbReference type="Pfam" id="PF04932"/>
    </source>
</evidence>
<organism evidence="7 8">
    <name type="scientific">Candidatus Pullilachnospira gallistercoris</name>
    <dbReference type="NCBI Taxonomy" id="2840911"/>
    <lineage>
        <taxon>Bacteria</taxon>
        <taxon>Bacillati</taxon>
        <taxon>Bacillota</taxon>
        <taxon>Clostridia</taxon>
        <taxon>Lachnospirales</taxon>
        <taxon>Lachnospiraceae</taxon>
        <taxon>Lachnospiraceae incertae sedis</taxon>
        <taxon>Candidatus Pullilachnospira</taxon>
    </lineage>
</organism>
<feature type="domain" description="O-antigen ligase-related" evidence="6">
    <location>
        <begin position="180"/>
        <end position="314"/>
    </location>
</feature>
<keyword evidence="7" id="KW-0436">Ligase</keyword>
<feature type="transmembrane region" description="Helical" evidence="5">
    <location>
        <begin position="298"/>
        <end position="318"/>
    </location>
</feature>
<dbReference type="Pfam" id="PF04932">
    <property type="entry name" value="Wzy_C"/>
    <property type="match status" value="1"/>
</dbReference>
<dbReference type="InterPro" id="IPR011990">
    <property type="entry name" value="TPR-like_helical_dom_sf"/>
</dbReference>
<keyword evidence="4 5" id="KW-0472">Membrane</keyword>
<protein>
    <submittedName>
        <fullName evidence="7">O-antigen ligase family protein</fullName>
    </submittedName>
</protein>
<feature type="transmembrane region" description="Helical" evidence="5">
    <location>
        <begin position="17"/>
        <end position="36"/>
    </location>
</feature>
<dbReference type="Proteomes" id="UP000823912">
    <property type="component" value="Unassembled WGS sequence"/>
</dbReference>
<dbReference type="Gene3D" id="1.25.40.10">
    <property type="entry name" value="Tetratricopeptide repeat domain"/>
    <property type="match status" value="1"/>
</dbReference>
<feature type="transmembrane region" description="Helical" evidence="5">
    <location>
        <begin position="99"/>
        <end position="119"/>
    </location>
</feature>
<reference evidence="7" key="2">
    <citation type="journal article" date="2021" name="PeerJ">
        <title>Extensive microbial diversity within the chicken gut microbiome revealed by metagenomics and culture.</title>
        <authorList>
            <person name="Gilroy R."/>
            <person name="Ravi A."/>
            <person name="Getino M."/>
            <person name="Pursley I."/>
            <person name="Horton D.L."/>
            <person name="Alikhan N.F."/>
            <person name="Baker D."/>
            <person name="Gharbi K."/>
            <person name="Hall N."/>
            <person name="Watson M."/>
            <person name="Adriaenssens E.M."/>
            <person name="Foster-Nyarko E."/>
            <person name="Jarju S."/>
            <person name="Secka A."/>
            <person name="Antonio M."/>
            <person name="Oren A."/>
            <person name="Chaudhuri R.R."/>
            <person name="La Ragione R."/>
            <person name="Hildebrand F."/>
            <person name="Pallen M.J."/>
        </authorList>
    </citation>
    <scope>NUCLEOTIDE SEQUENCE</scope>
    <source>
        <strain evidence="7">ChiSjej5B23-6657</strain>
    </source>
</reference>
<keyword evidence="3 5" id="KW-1133">Transmembrane helix</keyword>